<evidence type="ECO:0000313" key="4">
    <source>
        <dbReference type="Proteomes" id="UP000257109"/>
    </source>
</evidence>
<protein>
    <recommendedName>
        <fullName evidence="2">Retrotransposon gag domain-containing protein</fullName>
    </recommendedName>
</protein>
<evidence type="ECO:0000256" key="1">
    <source>
        <dbReference type="SAM" id="MobiDB-lite"/>
    </source>
</evidence>
<accession>A0A371HIJ8</accession>
<keyword evidence="4" id="KW-1185">Reference proteome</keyword>
<dbReference type="AlphaFoldDB" id="A0A371HIJ8"/>
<organism evidence="3 4">
    <name type="scientific">Mucuna pruriens</name>
    <name type="common">Velvet bean</name>
    <name type="synonym">Dolichos pruriens</name>
    <dbReference type="NCBI Taxonomy" id="157652"/>
    <lineage>
        <taxon>Eukaryota</taxon>
        <taxon>Viridiplantae</taxon>
        <taxon>Streptophyta</taxon>
        <taxon>Embryophyta</taxon>
        <taxon>Tracheophyta</taxon>
        <taxon>Spermatophyta</taxon>
        <taxon>Magnoliopsida</taxon>
        <taxon>eudicotyledons</taxon>
        <taxon>Gunneridae</taxon>
        <taxon>Pentapetalae</taxon>
        <taxon>rosids</taxon>
        <taxon>fabids</taxon>
        <taxon>Fabales</taxon>
        <taxon>Fabaceae</taxon>
        <taxon>Papilionoideae</taxon>
        <taxon>50 kb inversion clade</taxon>
        <taxon>NPAAA clade</taxon>
        <taxon>indigoferoid/millettioid clade</taxon>
        <taxon>Phaseoleae</taxon>
        <taxon>Mucuna</taxon>
    </lineage>
</organism>
<proteinExistence type="predicted"/>
<dbReference type="PANTHER" id="PTHR33223:SF3">
    <property type="match status" value="1"/>
</dbReference>
<name>A0A371HIJ8_MUCPR</name>
<sequence length="92" mass="10705">MFNTWGDMKRMFLEKFFSASKIAATRKEICGICQHLGETLHEYWERLLMMDQNMVDVASGGALMDKTSVEHPTDMCPTYRSQRRKGQNALKR</sequence>
<dbReference type="PANTHER" id="PTHR33223">
    <property type="entry name" value="CCHC-TYPE DOMAIN-CONTAINING PROTEIN"/>
    <property type="match status" value="1"/>
</dbReference>
<feature type="domain" description="Retrotransposon gag" evidence="2">
    <location>
        <begin position="3"/>
        <end position="53"/>
    </location>
</feature>
<reference evidence="3" key="1">
    <citation type="submission" date="2018-05" db="EMBL/GenBank/DDBJ databases">
        <title>Draft genome of Mucuna pruriens seed.</title>
        <authorList>
            <person name="Nnadi N.E."/>
            <person name="Vos R."/>
            <person name="Hasami M.H."/>
            <person name="Devisetty U.K."/>
            <person name="Aguiy J.C."/>
        </authorList>
    </citation>
    <scope>NUCLEOTIDE SEQUENCE [LARGE SCALE GENOMIC DNA]</scope>
    <source>
        <strain evidence="3">JCA_2017</strain>
    </source>
</reference>
<dbReference type="Pfam" id="PF03732">
    <property type="entry name" value="Retrotrans_gag"/>
    <property type="match status" value="1"/>
</dbReference>
<dbReference type="EMBL" id="QJKJ01002503">
    <property type="protein sequence ID" value="RDY02590.1"/>
    <property type="molecule type" value="Genomic_DNA"/>
</dbReference>
<dbReference type="InterPro" id="IPR005162">
    <property type="entry name" value="Retrotrans_gag_dom"/>
</dbReference>
<feature type="compositionally biased region" description="Basic residues" evidence="1">
    <location>
        <begin position="81"/>
        <end position="92"/>
    </location>
</feature>
<dbReference type="Proteomes" id="UP000257109">
    <property type="component" value="Unassembled WGS sequence"/>
</dbReference>
<evidence type="ECO:0000313" key="3">
    <source>
        <dbReference type="EMBL" id="RDY02590.1"/>
    </source>
</evidence>
<feature type="region of interest" description="Disordered" evidence="1">
    <location>
        <begin position="72"/>
        <end position="92"/>
    </location>
</feature>
<dbReference type="OrthoDB" id="1689420at2759"/>
<evidence type="ECO:0000259" key="2">
    <source>
        <dbReference type="Pfam" id="PF03732"/>
    </source>
</evidence>
<feature type="non-terminal residue" evidence="3">
    <location>
        <position position="1"/>
    </location>
</feature>
<comment type="caution">
    <text evidence="3">The sequence shown here is derived from an EMBL/GenBank/DDBJ whole genome shotgun (WGS) entry which is preliminary data.</text>
</comment>
<gene>
    <name evidence="3" type="ORF">CR513_13932</name>
</gene>